<dbReference type="AlphaFoldDB" id="A0A426URC0"/>
<sequence length="329" mass="35706">MNAPTPLRIGSLCSGYGGLDMAVSAVLDAETVWHCQFDPDDPRQYAARILAHHWPAVPNHGDITRTDWAAVEPVDILTAGFPCQPVSNAGKRKGQADARWIWPAVADAVRVLRPRLVFLENVAAITGRNLGAVLDSLAALGYDASWTCLHASDIGAPHRRERWFCLAWHADDQLELQPRRPVQPPQPHPAGDASRPAAHAHHASALAERDRQPQRPEADDEHAVLDAPGRVLDWGPYAPAIAQWEHVMGRPTPFPTEQGRNGPRLAARFVEWLMGLPAGFVTGLDLPRTAQLRALGNGVVPHQGAAALADLLTDYQAATAGRELTWTAA</sequence>
<dbReference type="GO" id="GO:0003886">
    <property type="term" value="F:DNA (cytosine-5-)-methyltransferase activity"/>
    <property type="evidence" value="ECO:0007669"/>
    <property type="project" value="UniProtKB-EC"/>
</dbReference>
<evidence type="ECO:0000256" key="4">
    <source>
        <dbReference type="ARBA" id="ARBA00022691"/>
    </source>
</evidence>
<keyword evidence="3 6" id="KW-0808">Transferase</keyword>
<feature type="compositionally biased region" description="Basic and acidic residues" evidence="7">
    <location>
        <begin position="207"/>
        <end position="221"/>
    </location>
</feature>
<dbReference type="Pfam" id="PF00145">
    <property type="entry name" value="DNA_methylase"/>
    <property type="match status" value="1"/>
</dbReference>
<dbReference type="InterPro" id="IPR029063">
    <property type="entry name" value="SAM-dependent_MTases_sf"/>
</dbReference>
<dbReference type="OrthoDB" id="9813719at2"/>
<comment type="caution">
    <text evidence="8">The sequence shown here is derived from an EMBL/GenBank/DDBJ whole genome shotgun (WGS) entry which is preliminary data.</text>
</comment>
<keyword evidence="4 6" id="KW-0949">S-adenosyl-L-methionine</keyword>
<keyword evidence="2 6" id="KW-0489">Methyltransferase</keyword>
<evidence type="ECO:0000256" key="7">
    <source>
        <dbReference type="SAM" id="MobiDB-lite"/>
    </source>
</evidence>
<comment type="similarity">
    <text evidence="6">Belongs to the class I-like SAM-binding methyltransferase superfamily. C5-methyltransferase family.</text>
</comment>
<evidence type="ECO:0000256" key="1">
    <source>
        <dbReference type="ARBA" id="ARBA00011975"/>
    </source>
</evidence>
<evidence type="ECO:0000313" key="9">
    <source>
        <dbReference type="Proteomes" id="UP000277256"/>
    </source>
</evidence>
<evidence type="ECO:0000256" key="5">
    <source>
        <dbReference type="ARBA" id="ARBA00022747"/>
    </source>
</evidence>
<protein>
    <recommendedName>
        <fullName evidence="1">DNA (cytosine-5-)-methyltransferase</fullName>
        <ecNumber evidence="1">2.1.1.37</ecNumber>
    </recommendedName>
</protein>
<keyword evidence="5" id="KW-0680">Restriction system</keyword>
<dbReference type="InterPro" id="IPR001525">
    <property type="entry name" value="C5_MeTfrase"/>
</dbReference>
<proteinExistence type="inferred from homology"/>
<evidence type="ECO:0000313" key="8">
    <source>
        <dbReference type="EMBL" id="RRR95558.1"/>
    </source>
</evidence>
<feature type="active site" evidence="6">
    <location>
        <position position="83"/>
    </location>
</feature>
<dbReference type="Gene3D" id="3.40.50.150">
    <property type="entry name" value="Vaccinia Virus protein VP39"/>
    <property type="match status" value="1"/>
</dbReference>
<organism evidence="8 9">
    <name type="scientific">Glycomyces terrestris</name>
    <dbReference type="NCBI Taxonomy" id="2493553"/>
    <lineage>
        <taxon>Bacteria</taxon>
        <taxon>Bacillati</taxon>
        <taxon>Actinomycetota</taxon>
        <taxon>Actinomycetes</taxon>
        <taxon>Glycomycetales</taxon>
        <taxon>Glycomycetaceae</taxon>
        <taxon>Glycomyces</taxon>
    </lineage>
</organism>
<dbReference type="PANTHER" id="PTHR46098">
    <property type="entry name" value="TRNA (CYTOSINE(38)-C(5))-METHYLTRANSFERASE"/>
    <property type="match status" value="1"/>
</dbReference>
<evidence type="ECO:0000256" key="3">
    <source>
        <dbReference type="ARBA" id="ARBA00022679"/>
    </source>
</evidence>
<keyword evidence="9" id="KW-1185">Reference proteome</keyword>
<dbReference type="RefSeq" id="WP_125250236.1">
    <property type="nucleotide sequence ID" value="NZ_RSEB01000012.1"/>
</dbReference>
<dbReference type="Proteomes" id="UP000277256">
    <property type="component" value="Unassembled WGS sequence"/>
</dbReference>
<evidence type="ECO:0000256" key="6">
    <source>
        <dbReference type="PROSITE-ProRule" id="PRU01016"/>
    </source>
</evidence>
<gene>
    <name evidence="8" type="ORF">EIW28_23910</name>
</gene>
<dbReference type="PRINTS" id="PR00105">
    <property type="entry name" value="C5METTRFRASE"/>
</dbReference>
<name>A0A426URC0_9ACTN</name>
<dbReference type="InterPro" id="IPR050750">
    <property type="entry name" value="C5-MTase"/>
</dbReference>
<dbReference type="SUPFAM" id="SSF53335">
    <property type="entry name" value="S-adenosyl-L-methionine-dependent methyltransferases"/>
    <property type="match status" value="1"/>
</dbReference>
<feature type="region of interest" description="Disordered" evidence="7">
    <location>
        <begin position="178"/>
        <end position="221"/>
    </location>
</feature>
<accession>A0A426URC0</accession>
<dbReference type="PANTHER" id="PTHR46098:SF1">
    <property type="entry name" value="TRNA (CYTOSINE(38)-C(5))-METHYLTRANSFERASE"/>
    <property type="match status" value="1"/>
</dbReference>
<reference evidence="8 9" key="1">
    <citation type="submission" date="2018-12" db="EMBL/GenBank/DDBJ databases">
        <title>Glycomyces sp. YIM 121974 draft genome.</title>
        <authorList>
            <person name="Li Q."/>
        </authorList>
    </citation>
    <scope>NUCLEOTIDE SEQUENCE [LARGE SCALE GENOMIC DNA]</scope>
    <source>
        <strain evidence="8 9">YIM 121974</strain>
    </source>
</reference>
<dbReference type="GO" id="GO:0009307">
    <property type="term" value="P:DNA restriction-modification system"/>
    <property type="evidence" value="ECO:0007669"/>
    <property type="project" value="UniProtKB-KW"/>
</dbReference>
<evidence type="ECO:0000256" key="2">
    <source>
        <dbReference type="ARBA" id="ARBA00022603"/>
    </source>
</evidence>
<dbReference type="PROSITE" id="PS51679">
    <property type="entry name" value="SAM_MT_C5"/>
    <property type="match status" value="1"/>
</dbReference>
<dbReference type="EMBL" id="RSEB01000012">
    <property type="protein sequence ID" value="RRR95558.1"/>
    <property type="molecule type" value="Genomic_DNA"/>
</dbReference>
<dbReference type="EC" id="2.1.1.37" evidence="1"/>
<dbReference type="GO" id="GO:0032259">
    <property type="term" value="P:methylation"/>
    <property type="evidence" value="ECO:0007669"/>
    <property type="project" value="UniProtKB-KW"/>
</dbReference>